<organism evidence="1 2">
    <name type="scientific">Azospirillum oryzae</name>
    <dbReference type="NCBI Taxonomy" id="286727"/>
    <lineage>
        <taxon>Bacteria</taxon>
        <taxon>Pseudomonadati</taxon>
        <taxon>Pseudomonadota</taxon>
        <taxon>Alphaproteobacteria</taxon>
        <taxon>Rhodospirillales</taxon>
        <taxon>Azospirillaceae</taxon>
        <taxon>Azospirillum</taxon>
    </lineage>
</organism>
<dbReference type="Proteomes" id="UP000192936">
    <property type="component" value="Unassembled WGS sequence"/>
</dbReference>
<accession>A0A1X7HPN2</accession>
<dbReference type="STRING" id="286727.SAMN02982917_6904"/>
<dbReference type="EMBL" id="FXAK01000009">
    <property type="protein sequence ID" value="SMF89943.1"/>
    <property type="molecule type" value="Genomic_DNA"/>
</dbReference>
<gene>
    <name evidence="1" type="ORF">SAMN02982917_6904</name>
</gene>
<sequence length="416" mass="45701">MAGGHKWAFKTKLRARAFGWRGSQTAAARLKEAVTEIKTVGKSNPLVAGEGALALMERLWPAFEQIDTSSGALGSAVNKALGVLIPVLIMAPADPKTRAKWLERLYQAVLDDGVQYLFPVEQRWGEIAVYPELMNEYADLLTPSLQRVWSDSVPGGYLIGGTIGLSCLLEVGRYGDLLDLLATSRHRFWSDHWFGAEALARQGLVDAAIAYADGCRDPKLRSYDERAIDRFCEALLLRSGRADEAYQRYGLRTGVGSTYLAIYRHTVRSYPGRDKRQLLLDLIQTRGDAGKWFAAAKDAGFLDIALECARSMSAEPATLIRAVRDNVEREPDFAVQVAVSALRSLLAGGGYDPIVTDLHAAVGHLMAAARRIGREDWAWEQLQAMVAEPCSTGREHMRTALRDVLQRGMLAPAAAN</sequence>
<name>A0A1X7HPN2_9PROT</name>
<evidence type="ECO:0000313" key="2">
    <source>
        <dbReference type="Proteomes" id="UP000192936"/>
    </source>
</evidence>
<proteinExistence type="predicted"/>
<reference evidence="1 2" key="1">
    <citation type="submission" date="2017-04" db="EMBL/GenBank/DDBJ databases">
        <authorList>
            <person name="Afonso C.L."/>
            <person name="Miller P.J."/>
            <person name="Scott M.A."/>
            <person name="Spackman E."/>
            <person name="Goraichik I."/>
            <person name="Dimitrov K.M."/>
            <person name="Suarez D.L."/>
            <person name="Swayne D.E."/>
        </authorList>
    </citation>
    <scope>NUCLEOTIDE SEQUENCE [LARGE SCALE GENOMIC DNA]</scope>
    <source>
        <strain evidence="1 2">A2P</strain>
    </source>
</reference>
<dbReference type="AlphaFoldDB" id="A0A1X7HPN2"/>
<evidence type="ECO:0000313" key="1">
    <source>
        <dbReference type="EMBL" id="SMF89943.1"/>
    </source>
</evidence>
<protein>
    <submittedName>
        <fullName evidence="1">Uncharacterized protein</fullName>
    </submittedName>
</protein>